<dbReference type="AlphaFoldDB" id="B8BA53"/>
<feature type="compositionally biased region" description="Low complexity" evidence="1">
    <location>
        <begin position="38"/>
        <end position="51"/>
    </location>
</feature>
<evidence type="ECO:0000256" key="1">
    <source>
        <dbReference type="SAM" id="MobiDB-lite"/>
    </source>
</evidence>
<accession>B8BA53</accession>
<gene>
    <name evidence="2" type="ORF">OsI_27564</name>
</gene>
<feature type="compositionally biased region" description="Basic and acidic residues" evidence="1">
    <location>
        <begin position="71"/>
        <end position="80"/>
    </location>
</feature>
<protein>
    <submittedName>
        <fullName evidence="2">Uncharacterized protein</fullName>
    </submittedName>
</protein>
<organism evidence="2 3">
    <name type="scientific">Oryza sativa subsp. indica</name>
    <name type="common">Rice</name>
    <dbReference type="NCBI Taxonomy" id="39946"/>
    <lineage>
        <taxon>Eukaryota</taxon>
        <taxon>Viridiplantae</taxon>
        <taxon>Streptophyta</taxon>
        <taxon>Embryophyta</taxon>
        <taxon>Tracheophyta</taxon>
        <taxon>Spermatophyta</taxon>
        <taxon>Magnoliopsida</taxon>
        <taxon>Liliopsida</taxon>
        <taxon>Poales</taxon>
        <taxon>Poaceae</taxon>
        <taxon>BOP clade</taxon>
        <taxon>Oryzoideae</taxon>
        <taxon>Oryzeae</taxon>
        <taxon>Oryzinae</taxon>
        <taxon>Oryza</taxon>
        <taxon>Oryza sativa</taxon>
    </lineage>
</organism>
<name>B8BA53_ORYSI</name>
<keyword evidence="3" id="KW-1185">Reference proteome</keyword>
<dbReference type="EMBL" id="CM000133">
    <property type="protein sequence ID" value="EEC82797.1"/>
    <property type="molecule type" value="Genomic_DNA"/>
</dbReference>
<proteinExistence type="predicted"/>
<sequence length="271" mass="29179">MAGWRAGLSGGAGRAHHANLVVAATRPEAPARRPPTPGSAASSPATNSPEAARLDRALTRGGTRRRRRHRREDQRRRSPRAEAPGRTIAVDGVEVVSRLIGWYYDGLALELVLFSLAVVVLRYATVLYANHLVDSLSEFQAAVSAGIGGGGGLSSGGGLDSAAIARLPCFVLPPRRGGSAAAAVTAECAVCLGTVEELETELYLYVKVWSHMCMEKKDVKSDVTWSSEAQLDANFKHYSLAPFTIFSFRVSDMRLVKYVLRVACKVAPRLY</sequence>
<reference evidence="2 3" key="1">
    <citation type="journal article" date="2005" name="PLoS Biol.">
        <title>The genomes of Oryza sativa: a history of duplications.</title>
        <authorList>
            <person name="Yu J."/>
            <person name="Wang J."/>
            <person name="Lin W."/>
            <person name="Li S."/>
            <person name="Li H."/>
            <person name="Zhou J."/>
            <person name="Ni P."/>
            <person name="Dong W."/>
            <person name="Hu S."/>
            <person name="Zeng C."/>
            <person name="Zhang J."/>
            <person name="Zhang Y."/>
            <person name="Li R."/>
            <person name="Xu Z."/>
            <person name="Li S."/>
            <person name="Li X."/>
            <person name="Zheng H."/>
            <person name="Cong L."/>
            <person name="Lin L."/>
            <person name="Yin J."/>
            <person name="Geng J."/>
            <person name="Li G."/>
            <person name="Shi J."/>
            <person name="Liu J."/>
            <person name="Lv H."/>
            <person name="Li J."/>
            <person name="Wang J."/>
            <person name="Deng Y."/>
            <person name="Ran L."/>
            <person name="Shi X."/>
            <person name="Wang X."/>
            <person name="Wu Q."/>
            <person name="Li C."/>
            <person name="Ren X."/>
            <person name="Wang J."/>
            <person name="Wang X."/>
            <person name="Li D."/>
            <person name="Liu D."/>
            <person name="Zhang X."/>
            <person name="Ji Z."/>
            <person name="Zhao W."/>
            <person name="Sun Y."/>
            <person name="Zhang Z."/>
            <person name="Bao J."/>
            <person name="Han Y."/>
            <person name="Dong L."/>
            <person name="Ji J."/>
            <person name="Chen P."/>
            <person name="Wu S."/>
            <person name="Liu J."/>
            <person name="Xiao Y."/>
            <person name="Bu D."/>
            <person name="Tan J."/>
            <person name="Yang L."/>
            <person name="Ye C."/>
            <person name="Zhang J."/>
            <person name="Xu J."/>
            <person name="Zhou Y."/>
            <person name="Yu Y."/>
            <person name="Zhang B."/>
            <person name="Zhuang S."/>
            <person name="Wei H."/>
            <person name="Liu B."/>
            <person name="Lei M."/>
            <person name="Yu H."/>
            <person name="Li Y."/>
            <person name="Xu H."/>
            <person name="Wei S."/>
            <person name="He X."/>
            <person name="Fang L."/>
            <person name="Zhang Z."/>
            <person name="Zhang Y."/>
            <person name="Huang X."/>
            <person name="Su Z."/>
            <person name="Tong W."/>
            <person name="Li J."/>
            <person name="Tong Z."/>
            <person name="Li S."/>
            <person name="Ye J."/>
            <person name="Wang L."/>
            <person name="Fang L."/>
            <person name="Lei T."/>
            <person name="Chen C."/>
            <person name="Chen H."/>
            <person name="Xu Z."/>
            <person name="Li H."/>
            <person name="Huang H."/>
            <person name="Zhang F."/>
            <person name="Xu H."/>
            <person name="Li N."/>
            <person name="Zhao C."/>
            <person name="Li S."/>
            <person name="Dong L."/>
            <person name="Huang Y."/>
            <person name="Li L."/>
            <person name="Xi Y."/>
            <person name="Qi Q."/>
            <person name="Li W."/>
            <person name="Zhang B."/>
            <person name="Hu W."/>
            <person name="Zhang Y."/>
            <person name="Tian X."/>
            <person name="Jiao Y."/>
            <person name="Liang X."/>
            <person name="Jin J."/>
            <person name="Gao L."/>
            <person name="Zheng W."/>
            <person name="Hao B."/>
            <person name="Liu S."/>
            <person name="Wang W."/>
            <person name="Yuan L."/>
            <person name="Cao M."/>
            <person name="McDermott J."/>
            <person name="Samudrala R."/>
            <person name="Wang J."/>
            <person name="Wong G.K."/>
            <person name="Yang H."/>
        </authorList>
    </citation>
    <scope>NUCLEOTIDE SEQUENCE [LARGE SCALE GENOMIC DNA]</scope>
    <source>
        <strain evidence="3">cv. 93-11</strain>
    </source>
</reference>
<dbReference type="Proteomes" id="UP000007015">
    <property type="component" value="Chromosome 8"/>
</dbReference>
<dbReference type="HOGENOM" id="CLU_1028143_0_0_1"/>
<dbReference type="Gramene" id="BGIOSGA027867-TA">
    <property type="protein sequence ID" value="BGIOSGA027867-PA"/>
    <property type="gene ID" value="BGIOSGA027867"/>
</dbReference>
<evidence type="ECO:0000313" key="2">
    <source>
        <dbReference type="EMBL" id="EEC82797.1"/>
    </source>
</evidence>
<evidence type="ECO:0000313" key="3">
    <source>
        <dbReference type="Proteomes" id="UP000007015"/>
    </source>
</evidence>
<feature type="region of interest" description="Disordered" evidence="1">
    <location>
        <begin position="1"/>
        <end position="84"/>
    </location>
</feature>